<evidence type="ECO:0000313" key="1">
    <source>
        <dbReference type="EMBL" id="KAK4713454.1"/>
    </source>
</evidence>
<organism evidence="1 2">
    <name type="scientific">Solanum pinnatisectum</name>
    <name type="common">tansyleaf nightshade</name>
    <dbReference type="NCBI Taxonomy" id="50273"/>
    <lineage>
        <taxon>Eukaryota</taxon>
        <taxon>Viridiplantae</taxon>
        <taxon>Streptophyta</taxon>
        <taxon>Embryophyta</taxon>
        <taxon>Tracheophyta</taxon>
        <taxon>Spermatophyta</taxon>
        <taxon>Magnoliopsida</taxon>
        <taxon>eudicotyledons</taxon>
        <taxon>Gunneridae</taxon>
        <taxon>Pentapetalae</taxon>
        <taxon>asterids</taxon>
        <taxon>lamiids</taxon>
        <taxon>Solanales</taxon>
        <taxon>Solanaceae</taxon>
        <taxon>Solanoideae</taxon>
        <taxon>Solaneae</taxon>
        <taxon>Solanum</taxon>
    </lineage>
</organism>
<evidence type="ECO:0000313" key="2">
    <source>
        <dbReference type="Proteomes" id="UP001311915"/>
    </source>
</evidence>
<protein>
    <submittedName>
        <fullName evidence="1">Uncharacterized protein</fullName>
    </submittedName>
</protein>
<reference evidence="1 2" key="1">
    <citation type="submission" date="2023-10" db="EMBL/GenBank/DDBJ databases">
        <title>Genome-Wide Identification Analysis in wild type Solanum Pinnatisectum Reveals Some Genes Defensing Phytophthora Infestans.</title>
        <authorList>
            <person name="Sun C."/>
        </authorList>
    </citation>
    <scope>NUCLEOTIDE SEQUENCE [LARGE SCALE GENOMIC DNA]</scope>
    <source>
        <strain evidence="1">LQN</strain>
        <tissue evidence="1">Leaf</tissue>
    </source>
</reference>
<sequence length="56" mass="6716">MKIRKTYNLTRKPLDKTKELIFMMRNNMEKERKTSTRILVSQKLFVLKIETTKAGN</sequence>
<dbReference type="Proteomes" id="UP001311915">
    <property type="component" value="Unassembled WGS sequence"/>
</dbReference>
<name>A0AAV9KJF9_9SOLN</name>
<comment type="caution">
    <text evidence="1">The sequence shown here is derived from an EMBL/GenBank/DDBJ whole genome shotgun (WGS) entry which is preliminary data.</text>
</comment>
<dbReference type="EMBL" id="JAWPEI010000010">
    <property type="protein sequence ID" value="KAK4713454.1"/>
    <property type="molecule type" value="Genomic_DNA"/>
</dbReference>
<proteinExistence type="predicted"/>
<accession>A0AAV9KJF9</accession>
<gene>
    <name evidence="1" type="ORF">R3W88_019361</name>
</gene>
<dbReference type="AlphaFoldDB" id="A0AAV9KJF9"/>
<keyword evidence="2" id="KW-1185">Reference proteome</keyword>